<name>A0A2X2RFK0_CAPOC</name>
<dbReference type="RefSeq" id="WP_128091279.1">
    <property type="nucleotide sequence ID" value="NZ_UARG01000017.1"/>
</dbReference>
<organism evidence="2 3">
    <name type="scientific">Capnocytophaga ochracea</name>
    <dbReference type="NCBI Taxonomy" id="1018"/>
    <lineage>
        <taxon>Bacteria</taxon>
        <taxon>Pseudomonadati</taxon>
        <taxon>Bacteroidota</taxon>
        <taxon>Flavobacteriia</taxon>
        <taxon>Flavobacteriales</taxon>
        <taxon>Flavobacteriaceae</taxon>
        <taxon>Capnocytophaga</taxon>
    </lineage>
</organism>
<dbReference type="AlphaFoldDB" id="A0A2X2RFK0"/>
<evidence type="ECO:0000313" key="3">
    <source>
        <dbReference type="Proteomes" id="UP000249891"/>
    </source>
</evidence>
<accession>A0A2X2RFK0</accession>
<dbReference type="EMBL" id="UARG01000017">
    <property type="protein sequence ID" value="SQA77944.1"/>
    <property type="molecule type" value="Genomic_DNA"/>
</dbReference>
<keyword evidence="1" id="KW-1133">Transmembrane helix</keyword>
<evidence type="ECO:0000256" key="1">
    <source>
        <dbReference type="SAM" id="Phobius"/>
    </source>
</evidence>
<gene>
    <name evidence="2" type="ORF">NCTC11546_01169</name>
</gene>
<proteinExistence type="predicted"/>
<keyword evidence="1" id="KW-0472">Membrane</keyword>
<reference evidence="2 3" key="1">
    <citation type="submission" date="2018-06" db="EMBL/GenBank/DDBJ databases">
        <authorList>
            <consortium name="Pathogen Informatics"/>
            <person name="Doyle S."/>
        </authorList>
    </citation>
    <scope>NUCLEOTIDE SEQUENCE [LARGE SCALE GENOMIC DNA]</scope>
    <source>
        <strain evidence="2 3">NCTC11546</strain>
    </source>
</reference>
<keyword evidence="1" id="KW-0812">Transmembrane</keyword>
<feature type="transmembrane region" description="Helical" evidence="1">
    <location>
        <begin position="72"/>
        <end position="92"/>
    </location>
</feature>
<sequence>MEVIIHIAKRFALLVLGWIVSFIIASRFVNKDYFCATGDVFVYFFWFALFYILFGVFLLIEVYFLHKKKKRGCVIANTVMALPMLLFMYALIDIYLN</sequence>
<dbReference type="Proteomes" id="UP000249891">
    <property type="component" value="Unassembled WGS sequence"/>
</dbReference>
<feature type="transmembrane region" description="Helical" evidence="1">
    <location>
        <begin position="12"/>
        <end position="29"/>
    </location>
</feature>
<evidence type="ECO:0000313" key="2">
    <source>
        <dbReference type="EMBL" id="SQA77944.1"/>
    </source>
</evidence>
<feature type="transmembrane region" description="Helical" evidence="1">
    <location>
        <begin position="41"/>
        <end position="65"/>
    </location>
</feature>
<protein>
    <submittedName>
        <fullName evidence="2">Uncharacterized protein</fullName>
    </submittedName>
</protein>